<dbReference type="SUPFAM" id="SSF56219">
    <property type="entry name" value="DNase I-like"/>
    <property type="match status" value="1"/>
</dbReference>
<accession>A0A5D2JCT5</accession>
<evidence type="ECO:0000313" key="2">
    <source>
        <dbReference type="EMBL" id="TYH52731.1"/>
    </source>
</evidence>
<proteinExistence type="predicted"/>
<reference evidence="2 3" key="1">
    <citation type="submission" date="2019-07" db="EMBL/GenBank/DDBJ databases">
        <title>WGS assembly of Gossypium tomentosum.</title>
        <authorList>
            <person name="Chen Z.J."/>
            <person name="Sreedasyam A."/>
            <person name="Ando A."/>
            <person name="Song Q."/>
            <person name="De L."/>
            <person name="Hulse-Kemp A."/>
            <person name="Ding M."/>
            <person name="Ye W."/>
            <person name="Kirkbride R."/>
            <person name="Jenkins J."/>
            <person name="Plott C."/>
            <person name="Lovell J."/>
            <person name="Lin Y.-M."/>
            <person name="Vaughn R."/>
            <person name="Liu B."/>
            <person name="Li W."/>
            <person name="Simpson S."/>
            <person name="Scheffler B."/>
            <person name="Saski C."/>
            <person name="Grover C."/>
            <person name="Hu G."/>
            <person name="Conover J."/>
            <person name="Carlson J."/>
            <person name="Shu S."/>
            <person name="Boston L."/>
            <person name="Williams M."/>
            <person name="Peterson D."/>
            <person name="Mcgee K."/>
            <person name="Jones D."/>
            <person name="Wendel J."/>
            <person name="Stelly D."/>
            <person name="Grimwood J."/>
            <person name="Schmutz J."/>
        </authorList>
    </citation>
    <scope>NUCLEOTIDE SEQUENCE [LARGE SCALE GENOMIC DNA]</scope>
    <source>
        <strain evidence="2">7179.01</strain>
    </source>
</reference>
<sequence>MMTKGANGVRKMGPNRKGKGVLIGHRPKVGPKILKPINSNGETSGLNQKKFDDGSSMAHDKVDKVIDVGGFNPVQISNHLNAKNHQAIQVGADKIVSRIGMNRSFRIEANGFAGGIWILWNESIAVDIVCFTPQLVHMRIMNAQGSLCFLCTAVYAIPQSNRIEGASISQVGRKWFQEFIFNNGLRDLGYSGPKFMWSKGFLSQRLDRAICNSEWDSFAPNCLVHNLYRLESNHKPVLVSFKPEPTKGFVKQHWRNDEGIMTNVERFQIAIQDWNKKFYGNLFVRKQSLLTELNRVQKILNLRTSKLKEVLKHEELLLFQKSRTKWLNYGVRNTSYFHKCSLARQKRSRIDELKIGNNWVFDGEEMKKHEMEFFKDLYSINYSVCGVLPCHGAFPKITSVDKDGLLLTISNDEIHREVFGMSPLKTPSIDGFHAKIYQSN</sequence>
<dbReference type="AlphaFoldDB" id="A0A5D2JCT5"/>
<dbReference type="PANTHER" id="PTHR33710">
    <property type="entry name" value="BNAC02G09200D PROTEIN"/>
    <property type="match status" value="1"/>
</dbReference>
<gene>
    <name evidence="2" type="ORF">ES332_D09G048400v1</name>
</gene>
<keyword evidence="3" id="KW-1185">Reference proteome</keyword>
<dbReference type="Proteomes" id="UP000322667">
    <property type="component" value="Chromosome D09"/>
</dbReference>
<evidence type="ECO:0008006" key="4">
    <source>
        <dbReference type="Google" id="ProtNLM"/>
    </source>
</evidence>
<feature type="compositionally biased region" description="Basic residues" evidence="1">
    <location>
        <begin position="13"/>
        <end position="29"/>
    </location>
</feature>
<evidence type="ECO:0000313" key="3">
    <source>
        <dbReference type="Proteomes" id="UP000322667"/>
    </source>
</evidence>
<dbReference type="PANTHER" id="PTHR33710:SF77">
    <property type="entry name" value="DNASE I-LIKE SUPERFAMILY PROTEIN"/>
    <property type="match status" value="1"/>
</dbReference>
<feature type="region of interest" description="Disordered" evidence="1">
    <location>
        <begin position="1"/>
        <end position="56"/>
    </location>
</feature>
<feature type="compositionally biased region" description="Polar residues" evidence="1">
    <location>
        <begin position="37"/>
        <end position="47"/>
    </location>
</feature>
<protein>
    <recommendedName>
        <fullName evidence="4">Endonuclease/exonuclease/phosphatase domain-containing protein</fullName>
    </recommendedName>
</protein>
<name>A0A5D2JCT5_GOSTO</name>
<evidence type="ECO:0000256" key="1">
    <source>
        <dbReference type="SAM" id="MobiDB-lite"/>
    </source>
</evidence>
<organism evidence="2 3">
    <name type="scientific">Gossypium tomentosum</name>
    <name type="common">Hawaiian cotton</name>
    <name type="synonym">Gossypium sandvicense</name>
    <dbReference type="NCBI Taxonomy" id="34277"/>
    <lineage>
        <taxon>Eukaryota</taxon>
        <taxon>Viridiplantae</taxon>
        <taxon>Streptophyta</taxon>
        <taxon>Embryophyta</taxon>
        <taxon>Tracheophyta</taxon>
        <taxon>Spermatophyta</taxon>
        <taxon>Magnoliopsida</taxon>
        <taxon>eudicotyledons</taxon>
        <taxon>Gunneridae</taxon>
        <taxon>Pentapetalae</taxon>
        <taxon>rosids</taxon>
        <taxon>malvids</taxon>
        <taxon>Malvales</taxon>
        <taxon>Malvaceae</taxon>
        <taxon>Malvoideae</taxon>
        <taxon>Gossypium</taxon>
    </lineage>
</organism>
<dbReference type="InterPro" id="IPR036691">
    <property type="entry name" value="Endo/exonu/phosph_ase_sf"/>
</dbReference>
<dbReference type="EMBL" id="CM017631">
    <property type="protein sequence ID" value="TYH52731.1"/>
    <property type="molecule type" value="Genomic_DNA"/>
</dbReference>